<dbReference type="Gene3D" id="3.40.50.200">
    <property type="entry name" value="Peptidase S8/S53 domain"/>
    <property type="match status" value="1"/>
</dbReference>
<dbReference type="CDD" id="cd04848">
    <property type="entry name" value="Peptidases_S8_Autotransporter_serine_protease_like"/>
    <property type="match status" value="1"/>
</dbReference>
<dbReference type="InterPro" id="IPR034061">
    <property type="entry name" value="Peptidases_S8_Autotransporter"/>
</dbReference>
<name>A0ABX7C7N6_9HYPH</name>
<dbReference type="InterPro" id="IPR036709">
    <property type="entry name" value="Autotransporte_beta_dom_sf"/>
</dbReference>
<dbReference type="PROSITE" id="PS51208">
    <property type="entry name" value="AUTOTRANSPORTER"/>
    <property type="match status" value="1"/>
</dbReference>
<dbReference type="InterPro" id="IPR022398">
    <property type="entry name" value="Peptidase_S8_His-AS"/>
</dbReference>
<dbReference type="InterPro" id="IPR015500">
    <property type="entry name" value="Peptidase_S8_subtilisin-rel"/>
</dbReference>
<dbReference type="RefSeq" id="WP_201635479.1">
    <property type="nucleotide sequence ID" value="NZ_CP068046.1"/>
</dbReference>
<keyword evidence="9" id="KW-1185">Reference proteome</keyword>
<sequence>MRWSATYEEEVFGGLFVTSIFVRRLAASALALFAAANTVQAQDFTAEFNRQWGLRMIGVDEVMTQRWNGAGVMVGVLDTGLETSPFHPEFAGRLNGLMFDGFWGMPYLDSDDSGHGTHVAGTIAANRDGYGMVGVASGSTVVPLRILADGSPGTVSGVDVLRGSVRYGLANNVRIFNASFGAYSGYNFEYDPVGRARTYFNRDQLIAKSAAELGVYREVVQAGGVMVFANGNWGDHDPAQFPLSVQAAAPYYFPELERGWLAVTSVGPTNLAVYSQICSVGMMWCLSAPGGDHSVGTSVPGTGDGGILAPYPTSLNPDPSEGVREGYIDGRRFASFEGTSMAAPHVSGALAIAKQLYPNASYQDLRTLILQTATDIGAAGIDPVYGWGLLNVRNIVDAASPLAGTVYAQQSWARQGVVNHLIDGLNPNAAVERGGDWGYWAMPLEVSGTINNANPALSASLGAAGLTAGVEGGIAPDWYVKVFGAVSQSTIGANGNSASDTGLHLGGQVVYESQALFGDLTLGGSLFAGSVSRGAAPGMGGVIAGSIGQSGMLDWAQWSAIRLGHHFEIGEAGVLSPYAFGRLVHQNLSPFSETGSILALSGAAATSLVGELGVGLKWEGPSVEAGPLDITPVLDVAYSQQSGTDTRAFSLLGNGTTASSGAQSGGTLQVSTALEMTSDQSPFDLKLGYTAQVQSSTLVHSVGLKLMGSF</sequence>
<dbReference type="PROSITE" id="PS00138">
    <property type="entry name" value="SUBTILASE_SER"/>
    <property type="match status" value="1"/>
</dbReference>
<dbReference type="SUPFAM" id="SSF103515">
    <property type="entry name" value="Autotransporter"/>
    <property type="match status" value="1"/>
</dbReference>
<evidence type="ECO:0000313" key="8">
    <source>
        <dbReference type="EMBL" id="QQR40278.1"/>
    </source>
</evidence>
<comment type="similarity">
    <text evidence="5">Belongs to the peptidase S8 family.</text>
</comment>
<gene>
    <name evidence="8" type="ORF">JI748_04500</name>
</gene>
<keyword evidence="2 6" id="KW-0732">Signal</keyword>
<dbReference type="InterPro" id="IPR023828">
    <property type="entry name" value="Peptidase_S8_Ser-AS"/>
</dbReference>
<accession>A0ABX7C7N6</accession>
<evidence type="ECO:0000256" key="3">
    <source>
        <dbReference type="ARBA" id="ARBA00022801"/>
    </source>
</evidence>
<dbReference type="PANTHER" id="PTHR42884">
    <property type="entry name" value="PROPROTEIN CONVERTASE SUBTILISIN/KEXIN-RELATED"/>
    <property type="match status" value="1"/>
</dbReference>
<feature type="active site" description="Charge relay system" evidence="5">
    <location>
        <position position="115"/>
    </location>
</feature>
<dbReference type="Gene3D" id="2.40.128.130">
    <property type="entry name" value="Autotransporter beta-domain"/>
    <property type="match status" value="1"/>
</dbReference>
<dbReference type="InterPro" id="IPR005546">
    <property type="entry name" value="Autotransporte_beta"/>
</dbReference>
<evidence type="ECO:0000256" key="4">
    <source>
        <dbReference type="ARBA" id="ARBA00022825"/>
    </source>
</evidence>
<protein>
    <submittedName>
        <fullName evidence="8">S8 family serine peptidase</fullName>
    </submittedName>
</protein>
<keyword evidence="1 5" id="KW-0645">Protease</keyword>
<feature type="domain" description="Autotransporter" evidence="7">
    <location>
        <begin position="432"/>
        <end position="710"/>
    </location>
</feature>
<evidence type="ECO:0000256" key="5">
    <source>
        <dbReference type="PROSITE-ProRule" id="PRU01240"/>
    </source>
</evidence>
<evidence type="ECO:0000256" key="2">
    <source>
        <dbReference type="ARBA" id="ARBA00022729"/>
    </source>
</evidence>
<dbReference type="PROSITE" id="PS00137">
    <property type="entry name" value="SUBTILASE_HIS"/>
    <property type="match status" value="1"/>
</dbReference>
<evidence type="ECO:0000256" key="1">
    <source>
        <dbReference type="ARBA" id="ARBA00022670"/>
    </source>
</evidence>
<dbReference type="Proteomes" id="UP000595857">
    <property type="component" value="Chromosome"/>
</dbReference>
<dbReference type="Pfam" id="PF00082">
    <property type="entry name" value="Peptidase_S8"/>
    <property type="match status" value="1"/>
</dbReference>
<feature type="active site" description="Charge relay system" evidence="5">
    <location>
        <position position="78"/>
    </location>
</feature>
<reference evidence="8 9" key="1">
    <citation type="submission" date="2021-01" db="EMBL/GenBank/DDBJ databases">
        <title>Genome seq and assembly of Devosia sp. LEGU1.</title>
        <authorList>
            <person name="Chhetri G."/>
        </authorList>
    </citation>
    <scope>NUCLEOTIDE SEQUENCE [LARGE SCALE GENOMIC DNA]</scope>
    <source>
        <strain evidence="8 9">LEGU1</strain>
    </source>
</reference>
<dbReference type="SMART" id="SM00869">
    <property type="entry name" value="Autotransporter"/>
    <property type="match status" value="1"/>
</dbReference>
<dbReference type="EMBL" id="CP068046">
    <property type="protein sequence ID" value="QQR40278.1"/>
    <property type="molecule type" value="Genomic_DNA"/>
</dbReference>
<dbReference type="PANTHER" id="PTHR42884:SF14">
    <property type="entry name" value="NEUROENDOCRINE CONVERTASE 1"/>
    <property type="match status" value="1"/>
</dbReference>
<dbReference type="InterPro" id="IPR036852">
    <property type="entry name" value="Peptidase_S8/S53_dom_sf"/>
</dbReference>
<dbReference type="PROSITE" id="PS51892">
    <property type="entry name" value="SUBTILASE"/>
    <property type="match status" value="1"/>
</dbReference>
<evidence type="ECO:0000256" key="6">
    <source>
        <dbReference type="SAM" id="SignalP"/>
    </source>
</evidence>
<dbReference type="InterPro" id="IPR000209">
    <property type="entry name" value="Peptidase_S8/S53_dom"/>
</dbReference>
<dbReference type="Pfam" id="PF03797">
    <property type="entry name" value="Autotransporter"/>
    <property type="match status" value="1"/>
</dbReference>
<organism evidence="8 9">
    <name type="scientific">Devosia rhizoryzae</name>
    <dbReference type="NCBI Taxonomy" id="2774137"/>
    <lineage>
        <taxon>Bacteria</taxon>
        <taxon>Pseudomonadati</taxon>
        <taxon>Pseudomonadota</taxon>
        <taxon>Alphaproteobacteria</taxon>
        <taxon>Hyphomicrobiales</taxon>
        <taxon>Devosiaceae</taxon>
        <taxon>Devosia</taxon>
    </lineage>
</organism>
<feature type="signal peptide" evidence="6">
    <location>
        <begin position="1"/>
        <end position="41"/>
    </location>
</feature>
<dbReference type="SUPFAM" id="SSF52743">
    <property type="entry name" value="Subtilisin-like"/>
    <property type="match status" value="1"/>
</dbReference>
<feature type="chain" id="PRO_5046641015" evidence="6">
    <location>
        <begin position="42"/>
        <end position="710"/>
    </location>
</feature>
<keyword evidence="4 5" id="KW-0720">Serine protease</keyword>
<proteinExistence type="inferred from homology"/>
<feature type="active site" description="Charge relay system" evidence="5">
    <location>
        <position position="340"/>
    </location>
</feature>
<evidence type="ECO:0000259" key="7">
    <source>
        <dbReference type="PROSITE" id="PS51208"/>
    </source>
</evidence>
<dbReference type="PRINTS" id="PR00723">
    <property type="entry name" value="SUBTILISIN"/>
</dbReference>
<evidence type="ECO:0000313" key="9">
    <source>
        <dbReference type="Proteomes" id="UP000595857"/>
    </source>
</evidence>
<keyword evidence="3 5" id="KW-0378">Hydrolase</keyword>